<proteinExistence type="predicted"/>
<dbReference type="VEuPathDB" id="VectorBase:LOC119180873"/>
<dbReference type="EMBL" id="JABSTU010000003">
    <property type="protein sequence ID" value="KAH8035550.1"/>
    <property type="molecule type" value="Genomic_DNA"/>
</dbReference>
<gene>
    <name evidence="1" type="ORF">HPB51_006306</name>
</gene>
<evidence type="ECO:0000313" key="2">
    <source>
        <dbReference type="Proteomes" id="UP000821866"/>
    </source>
</evidence>
<evidence type="ECO:0000313" key="1">
    <source>
        <dbReference type="EMBL" id="KAH8035550.1"/>
    </source>
</evidence>
<comment type="caution">
    <text evidence="1">The sequence shown here is derived from an EMBL/GenBank/DDBJ whole genome shotgun (WGS) entry which is preliminary data.</text>
</comment>
<keyword evidence="2" id="KW-1185">Reference proteome</keyword>
<reference evidence="1" key="1">
    <citation type="journal article" date="2020" name="Cell">
        <title>Large-Scale Comparative Analyses of Tick Genomes Elucidate Their Genetic Diversity and Vector Capacities.</title>
        <authorList>
            <consortium name="Tick Genome and Microbiome Consortium (TIGMIC)"/>
            <person name="Jia N."/>
            <person name="Wang J."/>
            <person name="Shi W."/>
            <person name="Du L."/>
            <person name="Sun Y."/>
            <person name="Zhan W."/>
            <person name="Jiang J.F."/>
            <person name="Wang Q."/>
            <person name="Zhang B."/>
            <person name="Ji P."/>
            <person name="Bell-Sakyi L."/>
            <person name="Cui X.M."/>
            <person name="Yuan T.T."/>
            <person name="Jiang B.G."/>
            <person name="Yang W.F."/>
            <person name="Lam T.T."/>
            <person name="Chang Q.C."/>
            <person name="Ding S.J."/>
            <person name="Wang X.J."/>
            <person name="Zhu J.G."/>
            <person name="Ruan X.D."/>
            <person name="Zhao L."/>
            <person name="Wei J.T."/>
            <person name="Ye R.Z."/>
            <person name="Que T.C."/>
            <person name="Du C.H."/>
            <person name="Zhou Y.H."/>
            <person name="Cheng J.X."/>
            <person name="Dai P.F."/>
            <person name="Guo W.B."/>
            <person name="Han X.H."/>
            <person name="Huang E.J."/>
            <person name="Li L.F."/>
            <person name="Wei W."/>
            <person name="Gao Y.C."/>
            <person name="Liu J.Z."/>
            <person name="Shao H.Z."/>
            <person name="Wang X."/>
            <person name="Wang C.C."/>
            <person name="Yang T.C."/>
            <person name="Huo Q.B."/>
            <person name="Li W."/>
            <person name="Chen H.Y."/>
            <person name="Chen S.E."/>
            <person name="Zhou L.G."/>
            <person name="Ni X.B."/>
            <person name="Tian J.H."/>
            <person name="Sheng Y."/>
            <person name="Liu T."/>
            <person name="Pan Y.S."/>
            <person name="Xia L.Y."/>
            <person name="Li J."/>
            <person name="Zhao F."/>
            <person name="Cao W.C."/>
        </authorList>
    </citation>
    <scope>NUCLEOTIDE SEQUENCE</scope>
    <source>
        <strain evidence="1">Rmic-2018</strain>
    </source>
</reference>
<dbReference type="Proteomes" id="UP000821866">
    <property type="component" value="Chromosome 11"/>
</dbReference>
<name>A0A9J6EMH7_RHIMP</name>
<sequence length="101" mass="11854">MLLALARKDLYPDNPEKQKAMLEKYKDFIVSEEEADWFGLTLWKAEKKLMDYEDALPKPKPLKYQFLNDFIEELKRELLSFSSTASSIAANFRDLRGIVTF</sequence>
<organism evidence="1 2">
    <name type="scientific">Rhipicephalus microplus</name>
    <name type="common">Cattle tick</name>
    <name type="synonym">Boophilus microplus</name>
    <dbReference type="NCBI Taxonomy" id="6941"/>
    <lineage>
        <taxon>Eukaryota</taxon>
        <taxon>Metazoa</taxon>
        <taxon>Ecdysozoa</taxon>
        <taxon>Arthropoda</taxon>
        <taxon>Chelicerata</taxon>
        <taxon>Arachnida</taxon>
        <taxon>Acari</taxon>
        <taxon>Parasitiformes</taxon>
        <taxon>Ixodida</taxon>
        <taxon>Ixodoidea</taxon>
        <taxon>Ixodidae</taxon>
        <taxon>Rhipicephalinae</taxon>
        <taxon>Rhipicephalus</taxon>
        <taxon>Boophilus</taxon>
    </lineage>
</organism>
<accession>A0A9J6EMH7</accession>
<reference evidence="1" key="2">
    <citation type="submission" date="2021-09" db="EMBL/GenBank/DDBJ databases">
        <authorList>
            <person name="Jia N."/>
            <person name="Wang J."/>
            <person name="Shi W."/>
            <person name="Du L."/>
            <person name="Sun Y."/>
            <person name="Zhan W."/>
            <person name="Jiang J."/>
            <person name="Wang Q."/>
            <person name="Zhang B."/>
            <person name="Ji P."/>
            <person name="Sakyi L.B."/>
            <person name="Cui X."/>
            <person name="Yuan T."/>
            <person name="Jiang B."/>
            <person name="Yang W."/>
            <person name="Lam T.T.-Y."/>
            <person name="Chang Q."/>
            <person name="Ding S."/>
            <person name="Wang X."/>
            <person name="Zhu J."/>
            <person name="Ruan X."/>
            <person name="Zhao L."/>
            <person name="Wei J."/>
            <person name="Que T."/>
            <person name="Du C."/>
            <person name="Cheng J."/>
            <person name="Dai P."/>
            <person name="Han X."/>
            <person name="Huang E."/>
            <person name="Gao Y."/>
            <person name="Liu J."/>
            <person name="Shao H."/>
            <person name="Ye R."/>
            <person name="Li L."/>
            <person name="Wei W."/>
            <person name="Wang X."/>
            <person name="Wang C."/>
            <person name="Huo Q."/>
            <person name="Li W."/>
            <person name="Guo W."/>
            <person name="Chen H."/>
            <person name="Chen S."/>
            <person name="Zhou L."/>
            <person name="Zhou L."/>
            <person name="Ni X."/>
            <person name="Tian J."/>
            <person name="Zhou Y."/>
            <person name="Sheng Y."/>
            <person name="Liu T."/>
            <person name="Pan Y."/>
            <person name="Xia L."/>
            <person name="Li J."/>
            <person name="Zhao F."/>
            <person name="Cao W."/>
        </authorList>
    </citation>
    <scope>NUCLEOTIDE SEQUENCE</scope>
    <source>
        <strain evidence="1">Rmic-2018</strain>
        <tissue evidence="1">Larvae</tissue>
    </source>
</reference>
<dbReference type="AlphaFoldDB" id="A0A9J6EMH7"/>
<protein>
    <submittedName>
        <fullName evidence="1">Uncharacterized protein</fullName>
    </submittedName>
</protein>